<proteinExistence type="predicted"/>
<sequence length="160" mass="18558">MFWLFDSCVITTHSVKEIDTSEMAQPDALSEYTSFKFSSAVKPQKTKDWFRNYFGLDRKDDLVNFKSSFLEDSNHEFIITISDYSDKEEYMDLTGLFFGGGVKNRVGDLKFFIEITITDKSGVDHLAEDSIFQKPILEKLSEMRNEFQSFTGSNPDQKFF</sequence>
<comment type="caution">
    <text evidence="1">The sequence shown here is derived from an EMBL/GenBank/DDBJ whole genome shotgun (WGS) entry which is preliminary data.</text>
</comment>
<keyword evidence="2" id="KW-1185">Reference proteome</keyword>
<reference evidence="1 2" key="1">
    <citation type="submission" date="2015-10" db="EMBL/GenBank/DDBJ databases">
        <title>Draft genome sequence of Salegentibacter salinarum KCTC 12975.</title>
        <authorList>
            <person name="Lin W."/>
            <person name="Zheng Q."/>
        </authorList>
    </citation>
    <scope>NUCLEOTIDE SEQUENCE [LARGE SCALE GENOMIC DNA]</scope>
    <source>
        <strain evidence="1 2">KCTC 12975</strain>
    </source>
</reference>
<dbReference type="Proteomes" id="UP000232673">
    <property type="component" value="Unassembled WGS sequence"/>
</dbReference>
<dbReference type="STRING" id="447422.SAMN05660903_00367"/>
<organism evidence="1 2">
    <name type="scientific">Salegentibacter salinarum</name>
    <dbReference type="NCBI Taxonomy" id="447422"/>
    <lineage>
        <taxon>Bacteria</taxon>
        <taxon>Pseudomonadati</taxon>
        <taxon>Bacteroidota</taxon>
        <taxon>Flavobacteriia</taxon>
        <taxon>Flavobacteriales</taxon>
        <taxon>Flavobacteriaceae</taxon>
        <taxon>Salegentibacter</taxon>
    </lineage>
</organism>
<gene>
    <name evidence="1" type="ORF">APR41_01000</name>
</gene>
<dbReference type="EMBL" id="LKTS01000001">
    <property type="protein sequence ID" value="PKD21597.1"/>
    <property type="molecule type" value="Genomic_DNA"/>
</dbReference>
<evidence type="ECO:0000313" key="2">
    <source>
        <dbReference type="Proteomes" id="UP000232673"/>
    </source>
</evidence>
<dbReference type="AlphaFoldDB" id="A0A2N0U3L3"/>
<name>A0A2N0U3L3_9FLAO</name>
<accession>A0A2N0U3L3</accession>
<evidence type="ECO:0000313" key="1">
    <source>
        <dbReference type="EMBL" id="PKD21597.1"/>
    </source>
</evidence>
<protein>
    <submittedName>
        <fullName evidence="1">Uncharacterized protein</fullName>
    </submittedName>
</protein>